<accession>A0A8K0W0W5</accession>
<name>A0A8K0W0W5_9PLEO</name>
<feature type="compositionally biased region" description="Low complexity" evidence="1">
    <location>
        <begin position="333"/>
        <end position="344"/>
    </location>
</feature>
<feature type="compositionally biased region" description="Basic and acidic residues" evidence="1">
    <location>
        <begin position="250"/>
        <end position="262"/>
    </location>
</feature>
<evidence type="ECO:0000256" key="1">
    <source>
        <dbReference type="SAM" id="MobiDB-lite"/>
    </source>
</evidence>
<keyword evidence="3" id="KW-1185">Reference proteome</keyword>
<feature type="compositionally biased region" description="Gly residues" evidence="1">
    <location>
        <begin position="160"/>
        <end position="179"/>
    </location>
</feature>
<evidence type="ECO:0000313" key="2">
    <source>
        <dbReference type="EMBL" id="KAH7090806.1"/>
    </source>
</evidence>
<feature type="compositionally biased region" description="Low complexity" evidence="1">
    <location>
        <begin position="391"/>
        <end position="403"/>
    </location>
</feature>
<dbReference type="EMBL" id="JAGMVJ010000005">
    <property type="protein sequence ID" value="KAH7090806.1"/>
    <property type="molecule type" value="Genomic_DNA"/>
</dbReference>
<feature type="compositionally biased region" description="Basic and acidic residues" evidence="1">
    <location>
        <begin position="274"/>
        <end position="332"/>
    </location>
</feature>
<dbReference type="Proteomes" id="UP000813461">
    <property type="component" value="Unassembled WGS sequence"/>
</dbReference>
<gene>
    <name evidence="2" type="ORF">FB567DRAFT_618418</name>
</gene>
<protein>
    <submittedName>
        <fullName evidence="2">Uncharacterized protein</fullName>
    </submittedName>
</protein>
<evidence type="ECO:0000313" key="3">
    <source>
        <dbReference type="Proteomes" id="UP000813461"/>
    </source>
</evidence>
<dbReference type="OrthoDB" id="10680626at2759"/>
<reference evidence="2" key="1">
    <citation type="journal article" date="2021" name="Nat. Commun.">
        <title>Genetic determinants of endophytism in the Arabidopsis root mycobiome.</title>
        <authorList>
            <person name="Mesny F."/>
            <person name="Miyauchi S."/>
            <person name="Thiergart T."/>
            <person name="Pickel B."/>
            <person name="Atanasova L."/>
            <person name="Karlsson M."/>
            <person name="Huettel B."/>
            <person name="Barry K.W."/>
            <person name="Haridas S."/>
            <person name="Chen C."/>
            <person name="Bauer D."/>
            <person name="Andreopoulos W."/>
            <person name="Pangilinan J."/>
            <person name="LaButti K."/>
            <person name="Riley R."/>
            <person name="Lipzen A."/>
            <person name="Clum A."/>
            <person name="Drula E."/>
            <person name="Henrissat B."/>
            <person name="Kohler A."/>
            <person name="Grigoriev I.V."/>
            <person name="Martin F.M."/>
            <person name="Hacquard S."/>
        </authorList>
    </citation>
    <scope>NUCLEOTIDE SEQUENCE</scope>
    <source>
        <strain evidence="2">MPI-SDFR-AT-0120</strain>
    </source>
</reference>
<feature type="region of interest" description="Disordered" evidence="1">
    <location>
        <begin position="153"/>
        <end position="426"/>
    </location>
</feature>
<sequence length="426" mass="46322">MSNCDWWQAEGCRKGEHGCPYKGYVNSEESRPTPRTGPWPTGDPPRWWYGNFNIEGFKSPQNKEGKRVYIWRWSPNEDCEQCQTGGTAPLRAPRGVSTTVQPPMESLTSSFTIYSHPCDPCRERGPFWEACNQDWPCQNCSTMGFRCKYDKERPGPSAGSQGGYGQGPGSQGGIVGIIHGGAAPHRYGGGTGYGQAGSSRQQQPGYQTQGGGYGHSHDAQRQTASGGAGHHEKHGKTSTTTAQIHHHHADKSDTSSKHDTHKPGLLSRIGTATKTKDTKTKDSTTKDSKSKDTKTADSKTKDTKTKDSKTKDTKTKDTKTKDTKTKESKTKDTTPAQAPAHAPASHTVTLPIHTAQTSHSTSHHHEKSVPKTQPAPALVVAVAKTKDSKSKSSTTKTKTSAKAMKTDKKKVKVKVKSDKEKVKEKV</sequence>
<organism evidence="2 3">
    <name type="scientific">Paraphoma chrysanthemicola</name>
    <dbReference type="NCBI Taxonomy" id="798071"/>
    <lineage>
        <taxon>Eukaryota</taxon>
        <taxon>Fungi</taxon>
        <taxon>Dikarya</taxon>
        <taxon>Ascomycota</taxon>
        <taxon>Pezizomycotina</taxon>
        <taxon>Dothideomycetes</taxon>
        <taxon>Pleosporomycetidae</taxon>
        <taxon>Pleosporales</taxon>
        <taxon>Pleosporineae</taxon>
        <taxon>Phaeosphaeriaceae</taxon>
        <taxon>Paraphoma</taxon>
    </lineage>
</organism>
<proteinExistence type="predicted"/>
<comment type="caution">
    <text evidence="2">The sequence shown here is derived from an EMBL/GenBank/DDBJ whole genome shotgun (WGS) entry which is preliminary data.</text>
</comment>
<dbReference type="AlphaFoldDB" id="A0A8K0W0W5"/>
<feature type="compositionally biased region" description="Basic and acidic residues" evidence="1">
    <location>
        <begin position="415"/>
        <end position="426"/>
    </location>
</feature>